<name>A0A223I2I0_THETR</name>
<accession>A0A223I2I0</accession>
<dbReference type="AlphaFoldDB" id="A0A223I2I0"/>
<organism evidence="1 2">
    <name type="scientific">Thermoanaerobacterium thermosaccharolyticum</name>
    <name type="common">Clostridium thermosaccharolyticum</name>
    <dbReference type="NCBI Taxonomy" id="1517"/>
    <lineage>
        <taxon>Bacteria</taxon>
        <taxon>Bacillati</taxon>
        <taxon>Bacillota</taxon>
        <taxon>Clostridia</taxon>
        <taxon>Thermoanaerobacterales</taxon>
        <taxon>Thermoanaerobacteraceae</taxon>
        <taxon>Thermoanaerobacterium</taxon>
    </lineage>
</organism>
<dbReference type="PANTHER" id="PTHR46211">
    <property type="entry name" value="GLYCEROPHOSPHORYL DIESTER PHOSPHODIESTERASE"/>
    <property type="match status" value="1"/>
</dbReference>
<dbReference type="GO" id="GO:0008081">
    <property type="term" value="F:phosphoric diester hydrolase activity"/>
    <property type="evidence" value="ECO:0007669"/>
    <property type="project" value="InterPro"/>
</dbReference>
<dbReference type="GO" id="GO:0006629">
    <property type="term" value="P:lipid metabolic process"/>
    <property type="evidence" value="ECO:0007669"/>
    <property type="project" value="InterPro"/>
</dbReference>
<sequence>MPETLVIAHRGDSKNAPENTLSAFKRAVEVGSDGIEIDVQLCKDGHLVVIHDERVDRTTDGIGYVKDYTLSELKRLSAGIKFGKKFADEKIPTLPEVLELLKNKDVLLNIEIKSGMILYPGIEEKLINCIFDYNFEDRVVISSFNHYSVKIVKEIEPRLNIGLLYECGLVEPWYIANRMHAYSLHPFYFNIIPEIVKGCKSNNVKLFPWTVDSVESMEKMLRFGVDGIITNDPLKLIDLKKVIN</sequence>
<dbReference type="Proteomes" id="UP000214975">
    <property type="component" value="Chromosome"/>
</dbReference>
<evidence type="ECO:0000313" key="2">
    <source>
        <dbReference type="Proteomes" id="UP000214975"/>
    </source>
</evidence>
<dbReference type="PROSITE" id="PS51704">
    <property type="entry name" value="GP_PDE"/>
    <property type="match status" value="1"/>
</dbReference>
<dbReference type="PANTHER" id="PTHR46211:SF1">
    <property type="entry name" value="GLYCEROPHOSPHODIESTER PHOSPHODIESTERASE, CYTOPLASMIC"/>
    <property type="match status" value="1"/>
</dbReference>
<dbReference type="Gene3D" id="3.20.20.190">
    <property type="entry name" value="Phosphatidylinositol (PI) phosphodiesterase"/>
    <property type="match status" value="1"/>
</dbReference>
<dbReference type="CDD" id="cd08563">
    <property type="entry name" value="GDPD_TtGDE_like"/>
    <property type="match status" value="1"/>
</dbReference>
<dbReference type="Pfam" id="PF03009">
    <property type="entry name" value="GDPD"/>
    <property type="match status" value="1"/>
</dbReference>
<dbReference type="InterPro" id="IPR017946">
    <property type="entry name" value="PLC-like_Pdiesterase_TIM-brl"/>
</dbReference>
<dbReference type="InterPro" id="IPR030395">
    <property type="entry name" value="GP_PDE_dom"/>
</dbReference>
<reference evidence="1 2" key="1">
    <citation type="submission" date="2016-08" db="EMBL/GenBank/DDBJ databases">
        <title>A novel genetic cassette of butanologenic Thermoanaerobacterium thermosaccharolyticum that directly convert cellulose to butanol.</title>
        <authorList>
            <person name="Li T."/>
            <person name="He J."/>
        </authorList>
    </citation>
    <scope>NUCLEOTIDE SEQUENCE [LARGE SCALE GENOMIC DNA]</scope>
    <source>
        <strain evidence="1 2">TG57</strain>
    </source>
</reference>
<gene>
    <name evidence="1" type="ORF">Thert_02987</name>
</gene>
<protein>
    <submittedName>
        <fullName evidence="1">Glycerophosphoryl diester phosphodiesterase</fullName>
    </submittedName>
</protein>
<dbReference type="EMBL" id="CP016893">
    <property type="protein sequence ID" value="AST58774.1"/>
    <property type="molecule type" value="Genomic_DNA"/>
</dbReference>
<evidence type="ECO:0000313" key="1">
    <source>
        <dbReference type="EMBL" id="AST58774.1"/>
    </source>
</evidence>
<dbReference type="RefSeq" id="WP_094397901.1">
    <property type="nucleotide sequence ID" value="NZ_CP016893.1"/>
</dbReference>
<dbReference type="SUPFAM" id="SSF51695">
    <property type="entry name" value="PLC-like phosphodiesterases"/>
    <property type="match status" value="1"/>
</dbReference>
<proteinExistence type="predicted"/>